<keyword evidence="1" id="KW-0489">Methyltransferase</keyword>
<evidence type="ECO:0000256" key="1">
    <source>
        <dbReference type="ARBA" id="ARBA00022603"/>
    </source>
</evidence>
<dbReference type="PANTHER" id="PTHR43712:SF11">
    <property type="entry name" value="O-METHYLTRANSFERASE (AFU_ORTHOLOGUE AFUA_2G17820)-RELATED"/>
    <property type="match status" value="1"/>
</dbReference>
<dbReference type="InterPro" id="IPR036388">
    <property type="entry name" value="WH-like_DNA-bd_sf"/>
</dbReference>
<comment type="caution">
    <text evidence="5">The sequence shown here is derived from an EMBL/GenBank/DDBJ whole genome shotgun (WGS) entry which is preliminary data.</text>
</comment>
<accession>A0A9W5Z157</accession>
<dbReference type="InterPro" id="IPR036390">
    <property type="entry name" value="WH_DNA-bd_sf"/>
</dbReference>
<dbReference type="InterPro" id="IPR016461">
    <property type="entry name" value="COMT-like"/>
</dbReference>
<dbReference type="PROSITE" id="PS51683">
    <property type="entry name" value="SAM_OMT_II"/>
    <property type="match status" value="1"/>
</dbReference>
<dbReference type="GO" id="GO:0008171">
    <property type="term" value="F:O-methyltransferase activity"/>
    <property type="evidence" value="ECO:0007669"/>
    <property type="project" value="InterPro"/>
</dbReference>
<protein>
    <recommendedName>
        <fullName evidence="4">O-methyltransferase C-terminal domain-containing protein</fullName>
    </recommendedName>
</protein>
<evidence type="ECO:0000256" key="3">
    <source>
        <dbReference type="ARBA" id="ARBA00022691"/>
    </source>
</evidence>
<keyword evidence="2" id="KW-0808">Transferase</keyword>
<dbReference type="SUPFAM" id="SSF53335">
    <property type="entry name" value="S-adenosyl-L-methionine-dependent methyltransferases"/>
    <property type="match status" value="1"/>
</dbReference>
<dbReference type="PANTHER" id="PTHR43712">
    <property type="entry name" value="PUTATIVE (AFU_ORTHOLOGUE AFUA_4G14580)-RELATED"/>
    <property type="match status" value="1"/>
</dbReference>
<dbReference type="InterPro" id="IPR029063">
    <property type="entry name" value="SAM-dependent_MTases_sf"/>
</dbReference>
<feature type="domain" description="O-methyltransferase C-terminal" evidence="4">
    <location>
        <begin position="237"/>
        <end position="388"/>
    </location>
</feature>
<organism evidence="5 6">
    <name type="scientific">Aspergillus brasiliensis</name>
    <dbReference type="NCBI Taxonomy" id="319629"/>
    <lineage>
        <taxon>Eukaryota</taxon>
        <taxon>Fungi</taxon>
        <taxon>Dikarya</taxon>
        <taxon>Ascomycota</taxon>
        <taxon>Pezizomycotina</taxon>
        <taxon>Eurotiomycetes</taxon>
        <taxon>Eurotiomycetidae</taxon>
        <taxon>Eurotiales</taxon>
        <taxon>Aspergillaceae</taxon>
        <taxon>Aspergillus</taxon>
        <taxon>Aspergillus subgen. Circumdati</taxon>
    </lineage>
</organism>
<dbReference type="GO" id="GO:0044550">
    <property type="term" value="P:secondary metabolite biosynthetic process"/>
    <property type="evidence" value="ECO:0007669"/>
    <property type="project" value="UniProtKB-ARBA"/>
</dbReference>
<evidence type="ECO:0000313" key="6">
    <source>
        <dbReference type="Proteomes" id="UP001143548"/>
    </source>
</evidence>
<dbReference type="InterPro" id="IPR001077">
    <property type="entry name" value="COMT_C"/>
</dbReference>
<dbReference type="Gene3D" id="3.40.50.150">
    <property type="entry name" value="Vaccinia Virus protein VP39"/>
    <property type="match status" value="1"/>
</dbReference>
<dbReference type="EMBL" id="BROQ01000124">
    <property type="protein sequence ID" value="GKZ25841.1"/>
    <property type="molecule type" value="Genomic_DNA"/>
</dbReference>
<dbReference type="Proteomes" id="UP001143548">
    <property type="component" value="Unassembled WGS sequence"/>
</dbReference>
<evidence type="ECO:0000256" key="2">
    <source>
        <dbReference type="ARBA" id="ARBA00022679"/>
    </source>
</evidence>
<dbReference type="GO" id="GO:0032259">
    <property type="term" value="P:methylation"/>
    <property type="evidence" value="ECO:0007669"/>
    <property type="project" value="UniProtKB-KW"/>
</dbReference>
<sequence>MDLTRLVASISEAARLLSSDAETSPQQRAELLRACENLAASIESPGSKLEKASVGMTPIVAVRIAIDLGIFDLVHSTPKDEFTNDDFISHTRADPLLVCRILRSLVATGIFTVTQIGTFRPDPVVKDLAPGGYLASRIIMNFDLHFQIFGKLPQYLRETRYKSPEDAYAGPFQYVFHTDEHFFDWIKSRPAELDAFNRTMQAGVVRDNAARWTDIFPVAQRLQRFLRADLPPNERFQMVDIGGGIGHETKILLDTLPGLAGHFILQDIPSVVDSILPELRTTLKSQQTVTVQAMPYNFFDPQPVIHAHVYFLGRVLHDWPDTQARSILQHVRNAMGEDSLLLIHERVLPDVPSKVHPSDAIMDFNMMALCSSLERTESQFRDLLAAVGLDLVRVWRPAAAGLHRQAVLEAVRADRPKEE</sequence>
<reference evidence="5" key="1">
    <citation type="submission" date="2022-07" db="EMBL/GenBank/DDBJ databases">
        <title>Taxonomy of Aspergillus series Nigri: significant species reduction supported by multi-species coalescent approaches.</title>
        <authorList>
            <person name="Bian C."/>
            <person name="Kusuya Y."/>
            <person name="Sklenar F."/>
            <person name="D'hooge E."/>
            <person name="Yaguchi T."/>
            <person name="Takahashi H."/>
            <person name="Hubka V."/>
        </authorList>
    </citation>
    <scope>NUCLEOTIDE SEQUENCE</scope>
    <source>
        <strain evidence="5">CBS 733.88</strain>
    </source>
</reference>
<gene>
    <name evidence="5" type="ORF">AbraCBS73388_001652</name>
</gene>
<keyword evidence="3" id="KW-0949">S-adenosyl-L-methionine</keyword>
<evidence type="ECO:0000313" key="5">
    <source>
        <dbReference type="EMBL" id="GKZ25841.1"/>
    </source>
</evidence>
<dbReference type="AlphaFoldDB" id="A0A9W5Z157"/>
<dbReference type="Gene3D" id="1.10.10.10">
    <property type="entry name" value="Winged helix-like DNA-binding domain superfamily/Winged helix DNA-binding domain"/>
    <property type="match status" value="1"/>
</dbReference>
<proteinExistence type="predicted"/>
<name>A0A9W5Z157_9EURO</name>
<evidence type="ECO:0000259" key="4">
    <source>
        <dbReference type="Pfam" id="PF00891"/>
    </source>
</evidence>
<dbReference type="SUPFAM" id="SSF46785">
    <property type="entry name" value="Winged helix' DNA-binding domain"/>
    <property type="match status" value="1"/>
</dbReference>
<dbReference type="Pfam" id="PF00891">
    <property type="entry name" value="Methyltransf_2"/>
    <property type="match status" value="1"/>
</dbReference>